<keyword evidence="2" id="KW-1185">Reference proteome</keyword>
<protein>
    <submittedName>
        <fullName evidence="1">Uncharacterized protein</fullName>
    </submittedName>
</protein>
<sequence>MINHLQNKIPYKSSKEFINEILDLRAYTKKIKNLSK</sequence>
<dbReference type="Proteomes" id="UP000183071">
    <property type="component" value="Unassembled WGS sequence"/>
</dbReference>
<gene>
    <name evidence="1" type="ORF">SAMN05444353_2519</name>
</gene>
<accession>A0A1H5K0I4</accession>
<evidence type="ECO:0000313" key="1">
    <source>
        <dbReference type="EMBL" id="SEE58200.1"/>
    </source>
</evidence>
<reference evidence="1 2" key="1">
    <citation type="submission" date="2016-10" db="EMBL/GenBank/DDBJ databases">
        <authorList>
            <person name="Varghese N."/>
            <person name="Submissions S."/>
        </authorList>
    </citation>
    <scope>NUCLEOTIDE SEQUENCE [LARGE SCALE GENOMIC DNA]</scope>
    <source>
        <strain evidence="1 2">DSW-5</strain>
    </source>
</reference>
<organism evidence="1 2">
    <name type="scientific">Polaribacter dokdonensis DSW-5</name>
    <dbReference type="NCBI Taxonomy" id="1300348"/>
    <lineage>
        <taxon>Bacteria</taxon>
        <taxon>Pseudomonadati</taxon>
        <taxon>Bacteroidota</taxon>
        <taxon>Flavobacteriia</taxon>
        <taxon>Flavobacteriales</taxon>
        <taxon>Flavobacteriaceae</taxon>
    </lineage>
</organism>
<name>A0A1H5K0I4_9FLAO</name>
<comment type="caution">
    <text evidence="1">The sequence shown here is derived from an EMBL/GenBank/DDBJ whole genome shotgun (WGS) entry which is preliminary data.</text>
</comment>
<evidence type="ECO:0000313" key="2">
    <source>
        <dbReference type="Proteomes" id="UP000183071"/>
    </source>
</evidence>
<dbReference type="EMBL" id="FNUE01000002">
    <property type="protein sequence ID" value="SEE58200.1"/>
    <property type="molecule type" value="Genomic_DNA"/>
</dbReference>
<proteinExistence type="predicted"/>